<accession>Q7RKR9</accession>
<keyword evidence="3" id="KW-1185">Reference proteome</keyword>
<dbReference type="NCBIfam" id="TIGR01590">
    <property type="entry name" value="yir-bir-cir_Pla"/>
    <property type="match status" value="1"/>
</dbReference>
<evidence type="ECO:0000256" key="1">
    <source>
        <dbReference type="SAM" id="Phobius"/>
    </source>
</evidence>
<feature type="transmembrane region" description="Helical" evidence="1">
    <location>
        <begin position="249"/>
        <end position="267"/>
    </location>
</feature>
<dbReference type="InterPro" id="IPR006477">
    <property type="entry name" value="Yir_bir_cir"/>
</dbReference>
<comment type="caution">
    <text evidence="2">The sequence shown here is derived from an EMBL/GenBank/DDBJ whole genome shotgun (WGS) entry which is preliminary data.</text>
</comment>
<dbReference type="Proteomes" id="UP000008553">
    <property type="component" value="Unassembled WGS sequence"/>
</dbReference>
<reference evidence="2 3" key="1">
    <citation type="journal article" date="2002" name="Nature">
        <title>Genome sequence and comparative analysis of the model rodent malaria parasite Plasmodium yoelii yoelii.</title>
        <authorList>
            <person name="Carlton J.M."/>
            <person name="Angiuoli S.V."/>
            <person name="Suh B.B."/>
            <person name="Kooij T.W."/>
            <person name="Pertea M."/>
            <person name="Silva J.C."/>
            <person name="Ermolaeva M.D."/>
            <person name="Allen J.E."/>
            <person name="Selengut J.D."/>
            <person name="Koo H.L."/>
            <person name="Peterson J.D."/>
            <person name="Pop M."/>
            <person name="Kosack D.S."/>
            <person name="Shumway M.F."/>
            <person name="Bidwell S.L."/>
            <person name="Shallom S.J."/>
            <person name="van Aken S.E."/>
            <person name="Riedmuller S.B."/>
            <person name="Feldblyum T.V."/>
            <person name="Cho J.K."/>
            <person name="Quackenbush J."/>
            <person name="Sedegah M."/>
            <person name="Shoaibi A."/>
            <person name="Cummings L.M."/>
            <person name="Florens L."/>
            <person name="Yates J.R."/>
            <person name="Raine J.D."/>
            <person name="Sinden R.E."/>
            <person name="Harris M.A."/>
            <person name="Cunningham D.A."/>
            <person name="Preiser P.R."/>
            <person name="Bergman L.W."/>
            <person name="Vaidya A.B."/>
            <person name="van Lin L.H."/>
            <person name="Janse C.J."/>
            <person name="Waters A.P."/>
            <person name="Smith H.O."/>
            <person name="White O.R."/>
            <person name="Salzberg S.L."/>
            <person name="Venter J.C."/>
            <person name="Fraser C.M."/>
            <person name="Hoffman S.L."/>
            <person name="Gardner M.J."/>
            <person name="Carucci D.J."/>
        </authorList>
    </citation>
    <scope>NUCLEOTIDE SEQUENCE [LARGE SCALE GENOMIC DNA]</scope>
    <source>
        <strain evidence="2 3">17XNL</strain>
    </source>
</reference>
<dbReference type="AlphaFoldDB" id="Q7RKR9"/>
<keyword evidence="1" id="KW-0472">Membrane</keyword>
<keyword evidence="1" id="KW-0812">Transmembrane</keyword>
<sequence>MNDDLCRKFVFLRTYLPDDLSVNGTLELKDHKNFKNYCPVTESGENECNNNLGKITAGFLWLLEQCYSISINSSYNENNTNLFFIYMISWFSYQLNKIKGHDSTKIKDFYTKYVINSHKYDNFKNTAYKFTKIEEFIDKKNDLLNINIQDLSKFYDAFKLLCSMYGDISTNTDVKKLSDDANEFVKKYQELKGYSNHTDGNSYKQILSALLTDYDNLKNISTNITPLPEITANVSALSSGDTSSTGNKLFTVLSIFGAIAFFLGISYKVNNKELKNYFYYIYTNVNKKIIRFLTFYISIRYLDSGNELKNNI</sequence>
<keyword evidence="1" id="KW-1133">Transmembrane helix</keyword>
<evidence type="ECO:0000313" key="3">
    <source>
        <dbReference type="Proteomes" id="UP000008553"/>
    </source>
</evidence>
<dbReference type="InParanoid" id="Q7RKR9"/>
<dbReference type="PaxDb" id="73239-Q7RKR9"/>
<proteinExistence type="predicted"/>
<evidence type="ECO:0000313" key="2">
    <source>
        <dbReference type="EMBL" id="EAA22327.1"/>
    </source>
</evidence>
<dbReference type="EMBL" id="AABL01000790">
    <property type="protein sequence ID" value="EAA22327.1"/>
    <property type="molecule type" value="Genomic_DNA"/>
</dbReference>
<gene>
    <name evidence="2" type="ORF">PY02831</name>
</gene>
<dbReference type="Pfam" id="PF06022">
    <property type="entry name" value="Cir_Bir_Yir"/>
    <property type="match status" value="1"/>
</dbReference>
<name>Q7RKR9_PLAYO</name>
<protein>
    <submittedName>
        <fullName evidence="2">Yir3 protein</fullName>
    </submittedName>
</protein>
<organism evidence="2 3">
    <name type="scientific">Plasmodium yoelii yoelii</name>
    <dbReference type="NCBI Taxonomy" id="73239"/>
    <lineage>
        <taxon>Eukaryota</taxon>
        <taxon>Sar</taxon>
        <taxon>Alveolata</taxon>
        <taxon>Apicomplexa</taxon>
        <taxon>Aconoidasida</taxon>
        <taxon>Haemosporida</taxon>
        <taxon>Plasmodiidae</taxon>
        <taxon>Plasmodium</taxon>
        <taxon>Plasmodium (Vinckeia)</taxon>
    </lineage>
</organism>